<dbReference type="InterPro" id="IPR036388">
    <property type="entry name" value="WH-like_DNA-bd_sf"/>
</dbReference>
<dbReference type="NCBIfam" id="TIGR02937">
    <property type="entry name" value="sigma70-ECF"/>
    <property type="match status" value="1"/>
</dbReference>
<evidence type="ECO:0000259" key="7">
    <source>
        <dbReference type="SMART" id="SM00421"/>
    </source>
</evidence>
<dbReference type="Gene3D" id="1.10.10.10">
    <property type="entry name" value="Winged helix-like DNA-binding domain superfamily/Winged helix DNA-binding domain"/>
    <property type="match status" value="1"/>
</dbReference>
<feature type="compositionally biased region" description="Acidic residues" evidence="6">
    <location>
        <begin position="175"/>
        <end position="187"/>
    </location>
</feature>
<dbReference type="InterPro" id="IPR000792">
    <property type="entry name" value="Tscrpt_reg_LuxR_C"/>
</dbReference>
<dbReference type="PANTHER" id="PTHR43133">
    <property type="entry name" value="RNA POLYMERASE ECF-TYPE SIGMA FACTO"/>
    <property type="match status" value="1"/>
</dbReference>
<dbReference type="InterPro" id="IPR039425">
    <property type="entry name" value="RNA_pol_sigma-70-like"/>
</dbReference>
<dbReference type="SUPFAM" id="SSF88659">
    <property type="entry name" value="Sigma3 and sigma4 domains of RNA polymerase sigma factors"/>
    <property type="match status" value="1"/>
</dbReference>
<feature type="domain" description="HTH luxR-type" evidence="7">
    <location>
        <begin position="117"/>
        <end position="174"/>
    </location>
</feature>
<dbReference type="AlphaFoldDB" id="A0A1I1AVM8"/>
<evidence type="ECO:0000313" key="8">
    <source>
        <dbReference type="EMBL" id="SFB41937.1"/>
    </source>
</evidence>
<evidence type="ECO:0000256" key="1">
    <source>
        <dbReference type="ARBA" id="ARBA00010641"/>
    </source>
</evidence>
<feature type="compositionally biased region" description="Basic and acidic residues" evidence="6">
    <location>
        <begin position="95"/>
        <end position="106"/>
    </location>
</feature>
<dbReference type="SMART" id="SM00421">
    <property type="entry name" value="HTH_LUXR"/>
    <property type="match status" value="1"/>
</dbReference>
<keyword evidence="2" id="KW-0805">Transcription regulation</keyword>
<dbReference type="SUPFAM" id="SSF88946">
    <property type="entry name" value="Sigma2 domain of RNA polymerase sigma factors"/>
    <property type="match status" value="1"/>
</dbReference>
<dbReference type="STRING" id="490629.SAMN05216266_110216"/>
<evidence type="ECO:0000313" key="9">
    <source>
        <dbReference type="Proteomes" id="UP000243799"/>
    </source>
</evidence>
<keyword evidence="4" id="KW-0238">DNA-binding</keyword>
<keyword evidence="9" id="KW-1185">Reference proteome</keyword>
<keyword evidence="3" id="KW-0731">Sigma factor</keyword>
<dbReference type="InterPro" id="IPR013249">
    <property type="entry name" value="RNA_pol_sigma70_r4_t2"/>
</dbReference>
<reference evidence="9" key="1">
    <citation type="submission" date="2016-10" db="EMBL/GenBank/DDBJ databases">
        <authorList>
            <person name="Varghese N."/>
            <person name="Submissions S."/>
        </authorList>
    </citation>
    <scope>NUCLEOTIDE SEQUENCE [LARGE SCALE GENOMIC DNA]</scope>
    <source>
        <strain evidence="9">CGMCC 4.3568</strain>
    </source>
</reference>
<keyword evidence="5" id="KW-0804">Transcription</keyword>
<evidence type="ECO:0000256" key="3">
    <source>
        <dbReference type="ARBA" id="ARBA00023082"/>
    </source>
</evidence>
<comment type="similarity">
    <text evidence="1">Belongs to the sigma-70 factor family. ECF subfamily.</text>
</comment>
<sequence>MVSGGGSPGDFERFFREDYGRLIAYLRKSGFSAVMAEDAAAEAMAKVMEAWDDVEHAGAWVRTIARRYACQQLKRLEAGLERARSSEWAGSAGNGHRDQHDGPESSVLRDEQILSLLSRLPRRQREVMALVFEERDNEEIADDLRISEATVRSNLRHARKRLKRIYEREYRADSGDGEEQGDADDES</sequence>
<feature type="region of interest" description="Disordered" evidence="6">
    <location>
        <begin position="167"/>
        <end position="187"/>
    </location>
</feature>
<gene>
    <name evidence="8" type="ORF">SAMN05216266_110216</name>
</gene>
<dbReference type="GO" id="GO:0016987">
    <property type="term" value="F:sigma factor activity"/>
    <property type="evidence" value="ECO:0007669"/>
    <property type="project" value="UniProtKB-KW"/>
</dbReference>
<evidence type="ECO:0000256" key="4">
    <source>
        <dbReference type="ARBA" id="ARBA00023125"/>
    </source>
</evidence>
<dbReference type="Pfam" id="PF04542">
    <property type="entry name" value="Sigma70_r2"/>
    <property type="match status" value="1"/>
</dbReference>
<organism evidence="8 9">
    <name type="scientific">Amycolatopsis marina</name>
    <dbReference type="NCBI Taxonomy" id="490629"/>
    <lineage>
        <taxon>Bacteria</taxon>
        <taxon>Bacillati</taxon>
        <taxon>Actinomycetota</taxon>
        <taxon>Actinomycetes</taxon>
        <taxon>Pseudonocardiales</taxon>
        <taxon>Pseudonocardiaceae</taxon>
        <taxon>Amycolatopsis</taxon>
    </lineage>
</organism>
<dbReference type="InterPro" id="IPR014284">
    <property type="entry name" value="RNA_pol_sigma-70_dom"/>
</dbReference>
<protein>
    <submittedName>
        <fullName evidence="8">RNA polymerase sigma-70 factor, ECF subfamily</fullName>
    </submittedName>
</protein>
<feature type="region of interest" description="Disordered" evidence="6">
    <location>
        <begin position="87"/>
        <end position="106"/>
    </location>
</feature>
<dbReference type="Pfam" id="PF08281">
    <property type="entry name" value="Sigma70_r4_2"/>
    <property type="match status" value="1"/>
</dbReference>
<dbReference type="Gene3D" id="1.10.1740.10">
    <property type="match status" value="1"/>
</dbReference>
<evidence type="ECO:0000256" key="2">
    <source>
        <dbReference type="ARBA" id="ARBA00023015"/>
    </source>
</evidence>
<dbReference type="GO" id="GO:0006352">
    <property type="term" value="P:DNA-templated transcription initiation"/>
    <property type="evidence" value="ECO:0007669"/>
    <property type="project" value="InterPro"/>
</dbReference>
<dbReference type="PANTHER" id="PTHR43133:SF8">
    <property type="entry name" value="RNA POLYMERASE SIGMA FACTOR HI_1459-RELATED"/>
    <property type="match status" value="1"/>
</dbReference>
<dbReference type="RefSeq" id="WP_177242676.1">
    <property type="nucleotide sequence ID" value="NZ_FOKG01000010.1"/>
</dbReference>
<dbReference type="InterPro" id="IPR013324">
    <property type="entry name" value="RNA_pol_sigma_r3/r4-like"/>
</dbReference>
<dbReference type="InterPro" id="IPR007627">
    <property type="entry name" value="RNA_pol_sigma70_r2"/>
</dbReference>
<dbReference type="GO" id="GO:0003677">
    <property type="term" value="F:DNA binding"/>
    <property type="evidence" value="ECO:0007669"/>
    <property type="project" value="UniProtKB-KW"/>
</dbReference>
<dbReference type="Proteomes" id="UP000243799">
    <property type="component" value="Unassembled WGS sequence"/>
</dbReference>
<evidence type="ECO:0000256" key="6">
    <source>
        <dbReference type="SAM" id="MobiDB-lite"/>
    </source>
</evidence>
<proteinExistence type="inferred from homology"/>
<dbReference type="EMBL" id="FOKG01000010">
    <property type="protein sequence ID" value="SFB41937.1"/>
    <property type="molecule type" value="Genomic_DNA"/>
</dbReference>
<name>A0A1I1AVM8_9PSEU</name>
<accession>A0A1I1AVM8</accession>
<evidence type="ECO:0000256" key="5">
    <source>
        <dbReference type="ARBA" id="ARBA00023163"/>
    </source>
</evidence>
<dbReference type="InterPro" id="IPR013325">
    <property type="entry name" value="RNA_pol_sigma_r2"/>
</dbReference>